<keyword evidence="1" id="KW-0812">Transmembrane</keyword>
<name>X1KJ44_9ZZZZ</name>
<proteinExistence type="predicted"/>
<dbReference type="AlphaFoldDB" id="X1KJ44"/>
<gene>
    <name evidence="2" type="ORF">S06H3_00612</name>
</gene>
<accession>X1KJ44</accession>
<evidence type="ECO:0000256" key="1">
    <source>
        <dbReference type="SAM" id="Phobius"/>
    </source>
</evidence>
<organism evidence="2">
    <name type="scientific">marine sediment metagenome</name>
    <dbReference type="NCBI Taxonomy" id="412755"/>
    <lineage>
        <taxon>unclassified sequences</taxon>
        <taxon>metagenomes</taxon>
        <taxon>ecological metagenomes</taxon>
    </lineage>
</organism>
<protein>
    <submittedName>
        <fullName evidence="2">Uncharacterized protein</fullName>
    </submittedName>
</protein>
<sequence>MFTMITLPETAAVDLLANAGELFTDLWVLIAIAVGIPLAFYVIRRVIALVPKGR</sequence>
<keyword evidence="1" id="KW-0472">Membrane</keyword>
<reference evidence="2" key="1">
    <citation type="journal article" date="2014" name="Front. Microbiol.">
        <title>High frequency of phylogenetically diverse reductive dehalogenase-homologous genes in deep subseafloor sedimentary metagenomes.</title>
        <authorList>
            <person name="Kawai M."/>
            <person name="Futagami T."/>
            <person name="Toyoda A."/>
            <person name="Takaki Y."/>
            <person name="Nishi S."/>
            <person name="Hori S."/>
            <person name="Arai W."/>
            <person name="Tsubouchi T."/>
            <person name="Morono Y."/>
            <person name="Uchiyama I."/>
            <person name="Ito T."/>
            <person name="Fujiyama A."/>
            <person name="Inagaki F."/>
            <person name="Takami H."/>
        </authorList>
    </citation>
    <scope>NUCLEOTIDE SEQUENCE</scope>
    <source>
        <strain evidence="2">Expedition CK06-06</strain>
    </source>
</reference>
<dbReference type="EMBL" id="BARV01000115">
    <property type="protein sequence ID" value="GAH93635.1"/>
    <property type="molecule type" value="Genomic_DNA"/>
</dbReference>
<evidence type="ECO:0000313" key="2">
    <source>
        <dbReference type="EMBL" id="GAH93635.1"/>
    </source>
</evidence>
<comment type="caution">
    <text evidence="2">The sequence shown here is derived from an EMBL/GenBank/DDBJ whole genome shotgun (WGS) entry which is preliminary data.</text>
</comment>
<feature type="transmembrane region" description="Helical" evidence="1">
    <location>
        <begin position="26"/>
        <end position="44"/>
    </location>
</feature>
<keyword evidence="1" id="KW-1133">Transmembrane helix</keyword>